<comment type="caution">
    <text evidence="1">The sequence shown here is derived from an EMBL/GenBank/DDBJ whole genome shotgun (WGS) entry which is preliminary data.</text>
</comment>
<accession>A0AA38W0Z6</accession>
<dbReference type="Pfam" id="PF11578">
    <property type="entry name" value="DUF3237"/>
    <property type="match status" value="1"/>
</dbReference>
<dbReference type="Gene3D" id="2.40.160.20">
    <property type="match status" value="1"/>
</dbReference>
<protein>
    <submittedName>
        <fullName evidence="1">Uncharacterized protein</fullName>
    </submittedName>
</protein>
<dbReference type="AlphaFoldDB" id="A0AA38W0Z6"/>
<evidence type="ECO:0000313" key="2">
    <source>
        <dbReference type="Proteomes" id="UP001174694"/>
    </source>
</evidence>
<name>A0AA38W0Z6_9PEZI</name>
<sequence length="169" mass="17898">MSGFPKLIPAFTAQLFISPPNQVGTLATGTSLTHVTILPDQGFLRSEPGYPIQLDATVLHGSDYIKGDADGAHVRLEVASLLKDKKTGGLLRFCYTGTIEMGGEAGKVLTGHADAKTTPFGECFTQVSFETGTPELKALGCKVFVGAGRFVLEEGKPVAVEYKISQVAH</sequence>
<evidence type="ECO:0000313" key="1">
    <source>
        <dbReference type="EMBL" id="KAJ9157825.1"/>
    </source>
</evidence>
<proteinExistence type="predicted"/>
<keyword evidence="2" id="KW-1185">Reference proteome</keyword>
<organism evidence="1 2">
    <name type="scientific">Pleurostoma richardsiae</name>
    <dbReference type="NCBI Taxonomy" id="41990"/>
    <lineage>
        <taxon>Eukaryota</taxon>
        <taxon>Fungi</taxon>
        <taxon>Dikarya</taxon>
        <taxon>Ascomycota</taxon>
        <taxon>Pezizomycotina</taxon>
        <taxon>Sordariomycetes</taxon>
        <taxon>Sordariomycetidae</taxon>
        <taxon>Calosphaeriales</taxon>
        <taxon>Pleurostomataceae</taxon>
        <taxon>Pleurostoma</taxon>
    </lineage>
</organism>
<dbReference type="EMBL" id="JANBVO010000001">
    <property type="protein sequence ID" value="KAJ9157825.1"/>
    <property type="molecule type" value="Genomic_DNA"/>
</dbReference>
<gene>
    <name evidence="1" type="ORF">NKR23_g588</name>
</gene>
<reference evidence="1" key="1">
    <citation type="submission" date="2022-07" db="EMBL/GenBank/DDBJ databases">
        <title>Fungi with potential for degradation of polypropylene.</title>
        <authorList>
            <person name="Gostincar C."/>
        </authorList>
    </citation>
    <scope>NUCLEOTIDE SEQUENCE</scope>
    <source>
        <strain evidence="1">EXF-13308</strain>
    </source>
</reference>
<dbReference type="Proteomes" id="UP001174694">
    <property type="component" value="Unassembled WGS sequence"/>
</dbReference>